<dbReference type="CDD" id="cd02440">
    <property type="entry name" value="AdoMet_MTases"/>
    <property type="match status" value="1"/>
</dbReference>
<comment type="caution">
    <text evidence="3">The sequence shown here is derived from an EMBL/GenBank/DDBJ whole genome shotgun (WGS) entry which is preliminary data.</text>
</comment>
<dbReference type="Pfam" id="PF08484">
    <property type="entry name" value="Methyltransf_14"/>
    <property type="match status" value="1"/>
</dbReference>
<dbReference type="Gene3D" id="6.20.50.110">
    <property type="entry name" value="Methyltransferase, zinc-binding domain"/>
    <property type="match status" value="1"/>
</dbReference>
<accession>A0ABW4M0M8</accession>
<evidence type="ECO:0000313" key="4">
    <source>
        <dbReference type="Proteomes" id="UP001597322"/>
    </source>
</evidence>
<dbReference type="InterPro" id="IPR013630">
    <property type="entry name" value="Methyltransf_Zn-bd_dom_put"/>
</dbReference>
<dbReference type="InterPro" id="IPR038576">
    <property type="entry name" value="Methyltransf_Zn-bd_dom_put_sf"/>
</dbReference>
<name>A0ABW4M0M8_9HYPH</name>
<dbReference type="Gene3D" id="3.40.50.150">
    <property type="entry name" value="Vaccinia Virus protein VP39"/>
    <property type="match status" value="1"/>
</dbReference>
<keyword evidence="3" id="KW-0808">Transferase</keyword>
<dbReference type="Pfam" id="PF08421">
    <property type="entry name" value="Methyltransf_13"/>
    <property type="match status" value="1"/>
</dbReference>
<dbReference type="InterPro" id="IPR013691">
    <property type="entry name" value="MeTrfase_14"/>
</dbReference>
<reference evidence="4" key="1">
    <citation type="journal article" date="2019" name="Int. J. Syst. Evol. Microbiol.">
        <title>The Global Catalogue of Microorganisms (GCM) 10K type strain sequencing project: providing services to taxonomists for standard genome sequencing and annotation.</title>
        <authorList>
            <consortium name="The Broad Institute Genomics Platform"/>
            <consortium name="The Broad Institute Genome Sequencing Center for Infectious Disease"/>
            <person name="Wu L."/>
            <person name="Ma J."/>
        </authorList>
    </citation>
    <scope>NUCLEOTIDE SEQUENCE [LARGE SCALE GENOMIC DNA]</scope>
    <source>
        <strain evidence="4">CG52</strain>
    </source>
</reference>
<feature type="domain" description="Methyltransferase putative zinc binding" evidence="1">
    <location>
        <begin position="6"/>
        <end position="66"/>
    </location>
</feature>
<sequence length="413" mass="46794">MSKSHCAFCDSHHLSPVIDFGRVALAGAFLSRDEIPAEKKYPLRIVFCHECYAVQVEEHAPPEELFNERYFYFSSKIGTLRDHFATYAREMTERFLKPSEAKVLEFGCNDGVLLKPLADQGIATVIGVDASRNVLESINDDRLTLINGFFNRETAKAVIDQHGHVDMIMANNVFAHISDIREATQAVHDCLKPDGVFVLEVHYLGKVLEESQYDMMYHEHLYYYSMLSAMKHFERFGMVIFDIKQIPIHAGSIRFYVAKKDSVHAQTISEAARQLEADERARGYDRPETYQAYSEQIAQRKTELVSLLNDLRAKGHSIVGYGASGRANTMLQYCGLTTAQLDYMVDDAPAKQGFLTPGTHLDIFPSSRLLGTDRPDYVLVFAWSFFDEIYRKNSAYVASGGKMIVPLPQVEVR</sequence>
<dbReference type="EMBL" id="JBHUEQ010000005">
    <property type="protein sequence ID" value="MFD1744835.1"/>
    <property type="molecule type" value="Genomic_DNA"/>
</dbReference>
<feature type="domain" description="C-methyltransferase" evidence="2">
    <location>
        <begin position="247"/>
        <end position="408"/>
    </location>
</feature>
<organism evidence="3 4">
    <name type="scientific">Rhizobium helianthi</name>
    <dbReference type="NCBI Taxonomy" id="1132695"/>
    <lineage>
        <taxon>Bacteria</taxon>
        <taxon>Pseudomonadati</taxon>
        <taxon>Pseudomonadota</taxon>
        <taxon>Alphaproteobacteria</taxon>
        <taxon>Hyphomicrobiales</taxon>
        <taxon>Rhizobiaceae</taxon>
        <taxon>Rhizobium/Agrobacterium group</taxon>
        <taxon>Rhizobium</taxon>
    </lineage>
</organism>
<dbReference type="Proteomes" id="UP001597322">
    <property type="component" value="Unassembled WGS sequence"/>
</dbReference>
<evidence type="ECO:0000259" key="2">
    <source>
        <dbReference type="Pfam" id="PF08484"/>
    </source>
</evidence>
<evidence type="ECO:0000259" key="1">
    <source>
        <dbReference type="Pfam" id="PF08421"/>
    </source>
</evidence>
<dbReference type="Gene3D" id="6.10.250.3100">
    <property type="match status" value="1"/>
</dbReference>
<dbReference type="GO" id="GO:0032259">
    <property type="term" value="P:methylation"/>
    <property type="evidence" value="ECO:0007669"/>
    <property type="project" value="UniProtKB-KW"/>
</dbReference>
<dbReference type="SUPFAM" id="SSF53335">
    <property type="entry name" value="S-adenosyl-L-methionine-dependent methyltransferases"/>
    <property type="match status" value="1"/>
</dbReference>
<dbReference type="Gene3D" id="3.40.50.720">
    <property type="entry name" value="NAD(P)-binding Rossmann-like Domain"/>
    <property type="match status" value="1"/>
</dbReference>
<dbReference type="InterPro" id="IPR029063">
    <property type="entry name" value="SAM-dependent_MTases_sf"/>
</dbReference>
<keyword evidence="4" id="KW-1185">Reference proteome</keyword>
<dbReference type="Pfam" id="PF13489">
    <property type="entry name" value="Methyltransf_23"/>
    <property type="match status" value="1"/>
</dbReference>
<protein>
    <submittedName>
        <fullName evidence="3">Class I SAM-dependent methyltransferase</fullName>
        <ecNumber evidence="3">2.1.1.-</ecNumber>
    </submittedName>
</protein>
<proteinExistence type="predicted"/>
<gene>
    <name evidence="3" type="ORF">ACFSE1_05105</name>
</gene>
<dbReference type="PANTHER" id="PTHR43861">
    <property type="entry name" value="TRANS-ACONITATE 2-METHYLTRANSFERASE-RELATED"/>
    <property type="match status" value="1"/>
</dbReference>
<dbReference type="EC" id="2.1.1.-" evidence="3"/>
<keyword evidence="3" id="KW-0489">Methyltransferase</keyword>
<evidence type="ECO:0000313" key="3">
    <source>
        <dbReference type="EMBL" id="MFD1744835.1"/>
    </source>
</evidence>
<dbReference type="GO" id="GO:0008168">
    <property type="term" value="F:methyltransferase activity"/>
    <property type="evidence" value="ECO:0007669"/>
    <property type="project" value="UniProtKB-KW"/>
</dbReference>
<dbReference type="RefSeq" id="WP_377397326.1">
    <property type="nucleotide sequence ID" value="NZ_JBHUEQ010000005.1"/>
</dbReference>
<dbReference type="PANTHER" id="PTHR43861:SF5">
    <property type="entry name" value="BLL5978 PROTEIN"/>
    <property type="match status" value="1"/>
</dbReference>